<evidence type="ECO:0000256" key="5">
    <source>
        <dbReference type="ARBA" id="ARBA00022985"/>
    </source>
</evidence>
<dbReference type="GO" id="GO:0005886">
    <property type="term" value="C:plasma membrane"/>
    <property type="evidence" value="ECO:0007669"/>
    <property type="project" value="TreeGrafter"/>
</dbReference>
<dbReference type="GO" id="GO:0016757">
    <property type="term" value="F:glycosyltransferase activity"/>
    <property type="evidence" value="ECO:0007669"/>
    <property type="project" value="UniProtKB-KW"/>
</dbReference>
<sequence>MKLSIVSPVYKAEHLVDELVERLEKTLYDISDFYEIILVEDGSPDNSWEAIEKICAINKNVKGIKLSRNFGQHYAITAGLENISGDWVVVMDCDLQDRPEEIPKLLDKAKEDYDIVYAQRQLRQDSFFKKISSKLFYKTFGYLTDSKQDPSIANFGVYSKTVIHSLLSMNDHVRFFPTMVQWVGFKSTKISVAHSSRAEGKSSYSWGKLIKLAFDNIISFSDKPLRLTIRLGLVIATLSFISGLIYIFKYINGEIKVLGFASIIISIWFLSGLIIFILGIIGIYLGKTFDKVKERPTYIISKMVN</sequence>
<dbReference type="STRING" id="570521.SAMN04488508_1118"/>
<keyword evidence="3 10" id="KW-0808">Transferase</keyword>
<evidence type="ECO:0000313" key="11">
    <source>
        <dbReference type="Proteomes" id="UP000184432"/>
    </source>
</evidence>
<keyword evidence="7 8" id="KW-0472">Membrane</keyword>
<keyword evidence="4 8" id="KW-0812">Transmembrane</keyword>
<dbReference type="InterPro" id="IPR001173">
    <property type="entry name" value="Glyco_trans_2-like"/>
</dbReference>
<dbReference type="Gene3D" id="3.90.550.10">
    <property type="entry name" value="Spore Coat Polysaccharide Biosynthesis Protein SpsA, Chain A"/>
    <property type="match status" value="1"/>
</dbReference>
<dbReference type="GO" id="GO:0009103">
    <property type="term" value="P:lipopolysaccharide biosynthetic process"/>
    <property type="evidence" value="ECO:0007669"/>
    <property type="project" value="UniProtKB-KW"/>
</dbReference>
<reference evidence="11" key="1">
    <citation type="submission" date="2016-11" db="EMBL/GenBank/DDBJ databases">
        <authorList>
            <person name="Varghese N."/>
            <person name="Submissions S."/>
        </authorList>
    </citation>
    <scope>NUCLEOTIDE SEQUENCE [LARGE SCALE GENOMIC DNA]</scope>
    <source>
        <strain evidence="11">DSM 22623</strain>
    </source>
</reference>
<keyword evidence="1" id="KW-1003">Cell membrane</keyword>
<dbReference type="InterPro" id="IPR029044">
    <property type="entry name" value="Nucleotide-diphossugar_trans"/>
</dbReference>
<keyword evidence="6 8" id="KW-1133">Transmembrane helix</keyword>
<evidence type="ECO:0000256" key="8">
    <source>
        <dbReference type="SAM" id="Phobius"/>
    </source>
</evidence>
<evidence type="ECO:0000256" key="6">
    <source>
        <dbReference type="ARBA" id="ARBA00022989"/>
    </source>
</evidence>
<feature type="domain" description="Glycosyltransferase 2-like" evidence="9">
    <location>
        <begin position="4"/>
        <end position="149"/>
    </location>
</feature>
<evidence type="ECO:0000259" key="9">
    <source>
        <dbReference type="Pfam" id="PF00535"/>
    </source>
</evidence>
<feature type="transmembrane region" description="Helical" evidence="8">
    <location>
        <begin position="260"/>
        <end position="285"/>
    </location>
</feature>
<dbReference type="Pfam" id="PF00535">
    <property type="entry name" value="Glycos_transf_2"/>
    <property type="match status" value="1"/>
</dbReference>
<keyword evidence="11" id="KW-1185">Reference proteome</keyword>
<dbReference type="Proteomes" id="UP000184432">
    <property type="component" value="Unassembled WGS sequence"/>
</dbReference>
<evidence type="ECO:0000313" key="10">
    <source>
        <dbReference type="EMBL" id="SHJ58080.1"/>
    </source>
</evidence>
<evidence type="ECO:0000256" key="4">
    <source>
        <dbReference type="ARBA" id="ARBA00022692"/>
    </source>
</evidence>
<dbReference type="CDD" id="cd04187">
    <property type="entry name" value="DPM1_like_bac"/>
    <property type="match status" value="1"/>
</dbReference>
<evidence type="ECO:0000256" key="7">
    <source>
        <dbReference type="ARBA" id="ARBA00023136"/>
    </source>
</evidence>
<accession>A0A1M6KGR5</accession>
<name>A0A1M6KGR5_9FLAO</name>
<dbReference type="EMBL" id="FQYP01000011">
    <property type="protein sequence ID" value="SHJ58080.1"/>
    <property type="molecule type" value="Genomic_DNA"/>
</dbReference>
<keyword evidence="5" id="KW-0448">Lipopolysaccharide biosynthesis</keyword>
<keyword evidence="2 10" id="KW-0328">Glycosyltransferase</keyword>
<proteinExistence type="predicted"/>
<dbReference type="InterPro" id="IPR050256">
    <property type="entry name" value="Glycosyltransferase_2"/>
</dbReference>
<dbReference type="PANTHER" id="PTHR48090:SF3">
    <property type="entry name" value="UNDECAPRENYL-PHOSPHATE 4-DEOXY-4-FORMAMIDO-L-ARABINOSE TRANSFERASE"/>
    <property type="match status" value="1"/>
</dbReference>
<evidence type="ECO:0000256" key="2">
    <source>
        <dbReference type="ARBA" id="ARBA00022676"/>
    </source>
</evidence>
<evidence type="ECO:0000256" key="3">
    <source>
        <dbReference type="ARBA" id="ARBA00022679"/>
    </source>
</evidence>
<protein>
    <submittedName>
        <fullName evidence="10">Dolichol-phosphate mannosyltransferase</fullName>
    </submittedName>
</protein>
<feature type="transmembrane region" description="Helical" evidence="8">
    <location>
        <begin position="227"/>
        <end position="248"/>
    </location>
</feature>
<gene>
    <name evidence="10" type="ORF">SAMN04488508_1118</name>
</gene>
<dbReference type="AlphaFoldDB" id="A0A1M6KGR5"/>
<evidence type="ECO:0000256" key="1">
    <source>
        <dbReference type="ARBA" id="ARBA00022475"/>
    </source>
</evidence>
<dbReference type="SUPFAM" id="SSF53448">
    <property type="entry name" value="Nucleotide-diphospho-sugar transferases"/>
    <property type="match status" value="1"/>
</dbReference>
<dbReference type="RefSeq" id="WP_073320870.1">
    <property type="nucleotide sequence ID" value="NZ_FQYP01000011.1"/>
</dbReference>
<organism evidence="10 11">
    <name type="scientific">Aquimarina spongiae</name>
    <dbReference type="NCBI Taxonomy" id="570521"/>
    <lineage>
        <taxon>Bacteria</taxon>
        <taxon>Pseudomonadati</taxon>
        <taxon>Bacteroidota</taxon>
        <taxon>Flavobacteriia</taxon>
        <taxon>Flavobacteriales</taxon>
        <taxon>Flavobacteriaceae</taxon>
        <taxon>Aquimarina</taxon>
    </lineage>
</organism>
<dbReference type="OrthoDB" id="9807778at2"/>
<dbReference type="PANTHER" id="PTHR48090">
    <property type="entry name" value="UNDECAPRENYL-PHOSPHATE 4-DEOXY-4-FORMAMIDO-L-ARABINOSE TRANSFERASE-RELATED"/>
    <property type="match status" value="1"/>
</dbReference>